<dbReference type="InterPro" id="IPR008979">
    <property type="entry name" value="Galactose-bd-like_sf"/>
</dbReference>
<organism evidence="8 9">
    <name type="scientific">Panagrolaimus davidi</name>
    <dbReference type="NCBI Taxonomy" id="227884"/>
    <lineage>
        <taxon>Eukaryota</taxon>
        <taxon>Metazoa</taxon>
        <taxon>Ecdysozoa</taxon>
        <taxon>Nematoda</taxon>
        <taxon>Chromadorea</taxon>
        <taxon>Rhabditida</taxon>
        <taxon>Tylenchina</taxon>
        <taxon>Panagrolaimomorpha</taxon>
        <taxon>Panagrolaimoidea</taxon>
        <taxon>Panagrolaimidae</taxon>
        <taxon>Panagrolaimus</taxon>
    </lineage>
</organism>
<comment type="similarity">
    <text evidence="1">Belongs to the APC10 family.</text>
</comment>
<dbReference type="Gene3D" id="2.60.120.260">
    <property type="entry name" value="Galactose-binding domain-like"/>
    <property type="match status" value="1"/>
</dbReference>
<dbReference type="GO" id="GO:0070979">
    <property type="term" value="P:protein K11-linked ubiquitination"/>
    <property type="evidence" value="ECO:0007669"/>
    <property type="project" value="TreeGrafter"/>
</dbReference>
<protein>
    <recommendedName>
        <fullName evidence="2">Anaphase-promoting complex subunit 10</fullName>
    </recommendedName>
</protein>
<accession>A0A914Q358</accession>
<evidence type="ECO:0000256" key="5">
    <source>
        <dbReference type="ARBA" id="ARBA00022786"/>
    </source>
</evidence>
<dbReference type="Pfam" id="PF03256">
    <property type="entry name" value="ANAPC10"/>
    <property type="match status" value="1"/>
</dbReference>
<keyword evidence="5" id="KW-0833">Ubl conjugation pathway</keyword>
<evidence type="ECO:0000256" key="4">
    <source>
        <dbReference type="ARBA" id="ARBA00022776"/>
    </source>
</evidence>
<keyword evidence="8" id="KW-1185">Reference proteome</keyword>
<keyword evidence="4" id="KW-0498">Mitosis</keyword>
<dbReference type="SUPFAM" id="SSF49785">
    <property type="entry name" value="Galactose-binding domain-like"/>
    <property type="match status" value="1"/>
</dbReference>
<reference evidence="9" key="1">
    <citation type="submission" date="2022-11" db="UniProtKB">
        <authorList>
            <consortium name="WormBaseParasite"/>
        </authorList>
    </citation>
    <scope>IDENTIFICATION</scope>
</reference>
<evidence type="ECO:0000256" key="3">
    <source>
        <dbReference type="ARBA" id="ARBA00022618"/>
    </source>
</evidence>
<proteinExistence type="inferred from homology"/>
<evidence type="ECO:0000256" key="2">
    <source>
        <dbReference type="ARBA" id="ARBA00013927"/>
    </source>
</evidence>
<dbReference type="InterPro" id="IPR004939">
    <property type="entry name" value="APC_su10/DOC_dom"/>
</dbReference>
<dbReference type="PROSITE" id="PS51284">
    <property type="entry name" value="DOC"/>
    <property type="match status" value="1"/>
</dbReference>
<keyword evidence="3" id="KW-0132">Cell division</keyword>
<evidence type="ECO:0000313" key="8">
    <source>
        <dbReference type="Proteomes" id="UP000887578"/>
    </source>
</evidence>
<dbReference type="InterPro" id="IPR016901">
    <property type="entry name" value="APC10/Doc1"/>
</dbReference>
<keyword evidence="6" id="KW-0131">Cell cycle</keyword>
<evidence type="ECO:0000256" key="1">
    <source>
        <dbReference type="ARBA" id="ARBA00006762"/>
    </source>
</evidence>
<feature type="domain" description="DOC" evidence="7">
    <location>
        <begin position="1"/>
        <end position="94"/>
    </location>
</feature>
<evidence type="ECO:0000256" key="6">
    <source>
        <dbReference type="ARBA" id="ARBA00023306"/>
    </source>
</evidence>
<name>A0A914Q358_9BILA</name>
<sequence length="94" mass="10760">MRNEKSNEASKKWQALISGGEFRDITFEACWTLSSCKAEGYGISQLLNPRIENYWQSDGGQLSVYPTQMNVNTSIHVHGITTFHDFKQLTLLYK</sequence>
<dbReference type="GO" id="GO:0051301">
    <property type="term" value="P:cell division"/>
    <property type="evidence" value="ECO:0007669"/>
    <property type="project" value="UniProtKB-KW"/>
</dbReference>
<dbReference type="GO" id="GO:0005680">
    <property type="term" value="C:anaphase-promoting complex"/>
    <property type="evidence" value="ECO:0007669"/>
    <property type="project" value="InterPro"/>
</dbReference>
<dbReference type="WBParaSite" id="PDA_v2.g21589.t1">
    <property type="protein sequence ID" value="PDA_v2.g21589.t1"/>
    <property type="gene ID" value="PDA_v2.g21589"/>
</dbReference>
<evidence type="ECO:0000313" key="9">
    <source>
        <dbReference type="WBParaSite" id="PDA_v2.g21589.t1"/>
    </source>
</evidence>
<dbReference type="Proteomes" id="UP000887578">
    <property type="component" value="Unplaced"/>
</dbReference>
<dbReference type="AlphaFoldDB" id="A0A914Q358"/>
<dbReference type="GO" id="GO:0031145">
    <property type="term" value="P:anaphase-promoting complex-dependent catabolic process"/>
    <property type="evidence" value="ECO:0007669"/>
    <property type="project" value="InterPro"/>
</dbReference>
<dbReference type="PANTHER" id="PTHR12936">
    <property type="entry name" value="ANAPHASE-PROMOTING COMPLEX 10"/>
    <property type="match status" value="1"/>
</dbReference>
<dbReference type="PANTHER" id="PTHR12936:SF0">
    <property type="entry name" value="ANAPHASE-PROMOTING COMPLEX SUBUNIT 10"/>
    <property type="match status" value="1"/>
</dbReference>
<evidence type="ECO:0000259" key="7">
    <source>
        <dbReference type="PROSITE" id="PS51284"/>
    </source>
</evidence>